<dbReference type="PANTHER" id="PTHR43744">
    <property type="entry name" value="ABC TRANSPORTER PERMEASE PROTEIN MG189-RELATED-RELATED"/>
    <property type="match status" value="1"/>
</dbReference>
<evidence type="ECO:0000256" key="6">
    <source>
        <dbReference type="ARBA" id="ARBA00023136"/>
    </source>
</evidence>
<keyword evidence="4 7" id="KW-0812">Transmembrane</keyword>
<dbReference type="GO" id="GO:0005886">
    <property type="term" value="C:plasma membrane"/>
    <property type="evidence" value="ECO:0007669"/>
    <property type="project" value="UniProtKB-SubCell"/>
</dbReference>
<dbReference type="PANTHER" id="PTHR43744:SF12">
    <property type="entry name" value="ABC TRANSPORTER PERMEASE PROTEIN MG189-RELATED"/>
    <property type="match status" value="1"/>
</dbReference>
<organism evidence="8">
    <name type="scientific">Streptomyces sp. NBC_00119</name>
    <dbReference type="NCBI Taxonomy" id="2975659"/>
    <lineage>
        <taxon>Bacteria</taxon>
        <taxon>Bacillati</taxon>
        <taxon>Actinomycetota</taxon>
        <taxon>Actinomycetes</taxon>
        <taxon>Kitasatosporales</taxon>
        <taxon>Streptomycetaceae</taxon>
        <taxon>Streptomyces</taxon>
    </lineage>
</organism>
<dbReference type="Gene3D" id="1.10.3720.10">
    <property type="entry name" value="MetI-like"/>
    <property type="match status" value="1"/>
</dbReference>
<evidence type="ECO:0000256" key="7">
    <source>
        <dbReference type="SAM" id="Phobius"/>
    </source>
</evidence>
<proteinExistence type="predicted"/>
<reference evidence="8" key="1">
    <citation type="submission" date="2022-10" db="EMBL/GenBank/DDBJ databases">
        <title>The complete genomes of actinobacterial strains from the NBC collection.</title>
        <authorList>
            <person name="Joergensen T.S."/>
            <person name="Alvarez Arevalo M."/>
            <person name="Sterndorff E.B."/>
            <person name="Faurdal D."/>
            <person name="Vuksanovic O."/>
            <person name="Mourched A.-S."/>
            <person name="Charusanti P."/>
            <person name="Shaw S."/>
            <person name="Blin K."/>
            <person name="Weber T."/>
        </authorList>
    </citation>
    <scope>NUCLEOTIDE SEQUENCE</scope>
    <source>
        <strain evidence="8">NBC_00119</strain>
    </source>
</reference>
<evidence type="ECO:0008006" key="9">
    <source>
        <dbReference type="Google" id="ProtNLM"/>
    </source>
</evidence>
<keyword evidence="5 7" id="KW-1133">Transmembrane helix</keyword>
<evidence type="ECO:0000313" key="8">
    <source>
        <dbReference type="EMBL" id="WTS10366.1"/>
    </source>
</evidence>
<accession>A0AAU1U0W3</accession>
<evidence type="ECO:0000256" key="4">
    <source>
        <dbReference type="ARBA" id="ARBA00022692"/>
    </source>
</evidence>
<keyword evidence="2" id="KW-0813">Transport</keyword>
<dbReference type="EMBL" id="CP108195">
    <property type="protein sequence ID" value="WTS10366.1"/>
    <property type="molecule type" value="Genomic_DNA"/>
</dbReference>
<evidence type="ECO:0000256" key="1">
    <source>
        <dbReference type="ARBA" id="ARBA00004651"/>
    </source>
</evidence>
<evidence type="ECO:0000256" key="5">
    <source>
        <dbReference type="ARBA" id="ARBA00022989"/>
    </source>
</evidence>
<dbReference type="InterPro" id="IPR035906">
    <property type="entry name" value="MetI-like_sf"/>
</dbReference>
<protein>
    <recommendedName>
        <fullName evidence="9">Carbohydrate ABC transporter permease</fullName>
    </recommendedName>
</protein>
<gene>
    <name evidence="8" type="ORF">OHU69_04330</name>
</gene>
<keyword evidence="3" id="KW-1003">Cell membrane</keyword>
<evidence type="ECO:0000256" key="2">
    <source>
        <dbReference type="ARBA" id="ARBA00022448"/>
    </source>
</evidence>
<name>A0AAU1U0W3_9ACTN</name>
<sequence>MFFFLANWNVFAWPLVATNGADLTVMQLGIASFSTQRGANWSYVLAAAVVAVIPMLALFLVFQRQMVESIKTSGLK</sequence>
<feature type="transmembrane region" description="Helical" evidence="7">
    <location>
        <begin position="41"/>
        <end position="62"/>
    </location>
</feature>
<evidence type="ECO:0000256" key="3">
    <source>
        <dbReference type="ARBA" id="ARBA00022475"/>
    </source>
</evidence>
<keyword evidence="6 7" id="KW-0472">Membrane</keyword>
<dbReference type="AlphaFoldDB" id="A0AAU1U0W3"/>
<dbReference type="SUPFAM" id="SSF161098">
    <property type="entry name" value="MetI-like"/>
    <property type="match status" value="1"/>
</dbReference>
<comment type="subcellular location">
    <subcellularLocation>
        <location evidence="1">Cell membrane</location>
        <topology evidence="1">Multi-pass membrane protein</topology>
    </subcellularLocation>
</comment>